<feature type="transmembrane region" description="Helical" evidence="6">
    <location>
        <begin position="853"/>
        <end position="874"/>
    </location>
</feature>
<feature type="transmembrane region" description="Helical" evidence="6">
    <location>
        <begin position="33"/>
        <end position="51"/>
    </location>
</feature>
<proteinExistence type="inferred from homology"/>
<dbReference type="PROSITE" id="PS50156">
    <property type="entry name" value="SSD"/>
    <property type="match status" value="2"/>
</dbReference>
<feature type="domain" description="SSD" evidence="7">
    <location>
        <begin position="273"/>
        <end position="457"/>
    </location>
</feature>
<organism evidence="8 9">
    <name type="scientific">Chloropicon primus</name>
    <dbReference type="NCBI Taxonomy" id="1764295"/>
    <lineage>
        <taxon>Eukaryota</taxon>
        <taxon>Viridiplantae</taxon>
        <taxon>Chlorophyta</taxon>
        <taxon>Chloropicophyceae</taxon>
        <taxon>Chloropicales</taxon>
        <taxon>Chloropicaceae</taxon>
        <taxon>Chloropicon</taxon>
    </lineage>
</organism>
<feature type="transmembrane region" description="Helical" evidence="6">
    <location>
        <begin position="407"/>
        <end position="428"/>
    </location>
</feature>
<gene>
    <name evidence="8" type="ORF">A3770_06p42610</name>
</gene>
<feature type="domain" description="SSD" evidence="7">
    <location>
        <begin position="799"/>
        <end position="908"/>
    </location>
</feature>
<evidence type="ECO:0000256" key="2">
    <source>
        <dbReference type="ARBA" id="ARBA00005585"/>
    </source>
</evidence>
<dbReference type="InterPro" id="IPR053958">
    <property type="entry name" value="HMGCR/SNAP/NPC1-like_SSD"/>
</dbReference>
<evidence type="ECO:0000259" key="7">
    <source>
        <dbReference type="PROSITE" id="PS50156"/>
    </source>
</evidence>
<dbReference type="OrthoDB" id="6510177at2759"/>
<dbReference type="AlphaFoldDB" id="A0A5B8MMM0"/>
<protein>
    <submittedName>
        <fullName evidence="8">Patched domain-containing protein</fullName>
    </submittedName>
</protein>
<feature type="transmembrane region" description="Helical" evidence="6">
    <location>
        <begin position="758"/>
        <end position="778"/>
    </location>
</feature>
<name>A0A5B8MMM0_9CHLO</name>
<sequence>MKVDEEGREGERQVGRLGRWMGFFGLQVAKRPVFVIALMTLLTCLAAVGFVRIKIISDGIKLWVPQDSKAMFDRSSVTQIFDTHKNFVFLNIVPTGEHHSLLYSEAFDESIRLHDVVSTEAKDGLSRSYKDLCLKMSWADTCYFSGSKYLDLGNANITLFQNNIEQEIKSELFTVVTRAHTDTTLALRNVKSCGSPHQRRMDISGLVGDYVDCKVLKLGYALADGVDPVHVAEWFAAVEGMTEDFNKRARYSKAYVFHRLSLDQAIQQTVLGDLHLMVTCFILMISTSVFMLIKFRYNPARPALFRYFVDWKSSRVFLGCIAVVNVALSIAGGYGIAVGVVGVEFNTLCAILPFILVGIGVDDAFVLVCGLDKATQKLKYEPLGTKTYKEITCDRIKETMTSVGPTVTATSLTNIIAFLLGSVTAIPALRSFCIYAGICILCDYIMQVTFFLSVMTLFEYRQVKRYMAQRARAEKNASAEECSTSSDKAAAVSPKKQREEIYSVFDIFGWFFSEFLGPLVTKGFLFRAAVILSAAACAAVSIYGVMNIQQGLPLKDLTTIGSNLYTYFELEENSFENQVGPETALYFIGDNDCKKRSIDIAKPMYQQKLLDSHRYIVANSKHIKFTQQTWLEELIRFADKNSTLVVDLGGEKYVEENHFYPTLSNFLNSGVYSEFSNDLRIAKSECSDKLEVISSRFHYSHAPTGKDYGIRKKALREIRTLEKECQEMYWKDVEGANIFLYGLEYLFWEQDAVLLKECLLSLGLAVAGVFIVSVAIIGFHFTPIIVIVTAITLVDLYLFGFLYLLGLRFNAVTVVNLVMAVGLSIDYSLHIAHSCLDSADGRGTNPVEYALKTIGPAVLAGGISTFMGILPLAGSTTFIFKMFFKLMGGTVVFGMFVSLFLLPTLLSLSHRKSKHQHPDPGNVLG</sequence>
<evidence type="ECO:0000256" key="3">
    <source>
        <dbReference type="ARBA" id="ARBA00022692"/>
    </source>
</evidence>
<dbReference type="Proteomes" id="UP000316726">
    <property type="component" value="Chromosome 6"/>
</dbReference>
<evidence type="ECO:0000256" key="6">
    <source>
        <dbReference type="SAM" id="Phobius"/>
    </source>
</evidence>
<feature type="transmembrane region" description="Helical" evidence="6">
    <location>
        <begin position="526"/>
        <end position="546"/>
    </location>
</feature>
<dbReference type="GO" id="GO:0016020">
    <property type="term" value="C:membrane"/>
    <property type="evidence" value="ECO:0007669"/>
    <property type="project" value="UniProtKB-SubCell"/>
</dbReference>
<feature type="transmembrane region" description="Helical" evidence="6">
    <location>
        <begin position="316"/>
        <end position="338"/>
    </location>
</feature>
<dbReference type="EMBL" id="CP031039">
    <property type="protein sequence ID" value="QDZ21743.1"/>
    <property type="molecule type" value="Genomic_DNA"/>
</dbReference>
<keyword evidence="5 6" id="KW-0472">Membrane</keyword>
<dbReference type="InterPro" id="IPR000731">
    <property type="entry name" value="SSD"/>
</dbReference>
<dbReference type="PANTHER" id="PTHR10796:SF92">
    <property type="entry name" value="PATCHED-RELATED, ISOFORM A"/>
    <property type="match status" value="1"/>
</dbReference>
<feature type="transmembrane region" description="Helical" evidence="6">
    <location>
        <begin position="434"/>
        <end position="458"/>
    </location>
</feature>
<evidence type="ECO:0000256" key="4">
    <source>
        <dbReference type="ARBA" id="ARBA00022989"/>
    </source>
</evidence>
<dbReference type="InterPro" id="IPR004869">
    <property type="entry name" value="MMPL_dom"/>
</dbReference>
<feature type="transmembrane region" description="Helical" evidence="6">
    <location>
        <begin position="501"/>
        <end position="520"/>
    </location>
</feature>
<evidence type="ECO:0000256" key="1">
    <source>
        <dbReference type="ARBA" id="ARBA00004141"/>
    </source>
</evidence>
<comment type="similarity">
    <text evidence="2">Belongs to the patched family.</text>
</comment>
<accession>A0A5B8MMM0</accession>
<dbReference type="Pfam" id="PF12349">
    <property type="entry name" value="Sterol-sensing"/>
    <property type="match status" value="1"/>
</dbReference>
<feature type="transmembrane region" description="Helical" evidence="6">
    <location>
        <begin position="274"/>
        <end position="295"/>
    </location>
</feature>
<feature type="transmembrane region" description="Helical" evidence="6">
    <location>
        <begin position="886"/>
        <end position="906"/>
    </location>
</feature>
<dbReference type="Gene3D" id="1.20.1640.10">
    <property type="entry name" value="Multidrug efflux transporter AcrB transmembrane domain"/>
    <property type="match status" value="2"/>
</dbReference>
<dbReference type="SUPFAM" id="SSF82866">
    <property type="entry name" value="Multidrug efflux transporter AcrB transmembrane domain"/>
    <property type="match status" value="2"/>
</dbReference>
<feature type="transmembrane region" description="Helical" evidence="6">
    <location>
        <begin position="784"/>
        <end position="805"/>
    </location>
</feature>
<keyword evidence="4 6" id="KW-1133">Transmembrane helix</keyword>
<feature type="transmembrane region" description="Helical" evidence="6">
    <location>
        <begin position="812"/>
        <end position="833"/>
    </location>
</feature>
<dbReference type="InterPro" id="IPR051697">
    <property type="entry name" value="Patched_domain-protein"/>
</dbReference>
<evidence type="ECO:0000313" key="9">
    <source>
        <dbReference type="Proteomes" id="UP000316726"/>
    </source>
</evidence>
<reference evidence="8 9" key="1">
    <citation type="submission" date="2018-07" db="EMBL/GenBank/DDBJ databases">
        <title>The complete nuclear genome of the prasinophyte Chloropicon primus (CCMP1205).</title>
        <authorList>
            <person name="Pombert J.-F."/>
            <person name="Otis C."/>
            <person name="Turmel M."/>
            <person name="Lemieux C."/>
        </authorList>
    </citation>
    <scope>NUCLEOTIDE SEQUENCE [LARGE SCALE GENOMIC DNA]</scope>
    <source>
        <strain evidence="8 9">CCMP1205</strain>
    </source>
</reference>
<feature type="transmembrane region" description="Helical" evidence="6">
    <location>
        <begin position="350"/>
        <end position="371"/>
    </location>
</feature>
<evidence type="ECO:0000256" key="5">
    <source>
        <dbReference type="ARBA" id="ARBA00023136"/>
    </source>
</evidence>
<keyword evidence="3 6" id="KW-0812">Transmembrane</keyword>
<evidence type="ECO:0000313" key="8">
    <source>
        <dbReference type="EMBL" id="QDZ21743.1"/>
    </source>
</evidence>
<dbReference type="Pfam" id="PF03176">
    <property type="entry name" value="MMPL"/>
    <property type="match status" value="1"/>
</dbReference>
<comment type="subcellular location">
    <subcellularLocation>
        <location evidence="1">Membrane</location>
        <topology evidence="1">Multi-pass membrane protein</topology>
    </subcellularLocation>
</comment>
<dbReference type="PANTHER" id="PTHR10796">
    <property type="entry name" value="PATCHED-RELATED"/>
    <property type="match status" value="1"/>
</dbReference>
<keyword evidence="9" id="KW-1185">Reference proteome</keyword>